<dbReference type="GeneID" id="109409765"/>
<feature type="transmembrane region" description="Helical" evidence="8">
    <location>
        <begin position="583"/>
        <end position="608"/>
    </location>
</feature>
<dbReference type="InterPro" id="IPR008795">
    <property type="entry name" value="Prominin"/>
</dbReference>
<dbReference type="Pfam" id="PF05478">
    <property type="entry name" value="Prominin"/>
    <property type="match status" value="1"/>
</dbReference>
<evidence type="ECO:0000256" key="4">
    <source>
        <dbReference type="ARBA" id="ARBA00022989"/>
    </source>
</evidence>
<feature type="transmembrane region" description="Helical" evidence="8">
    <location>
        <begin position="256"/>
        <end position="278"/>
    </location>
</feature>
<feature type="compositionally biased region" description="Basic and acidic residues" evidence="7">
    <location>
        <begin position="1127"/>
        <end position="1151"/>
    </location>
</feature>
<evidence type="ECO:0000256" key="5">
    <source>
        <dbReference type="ARBA" id="ARBA00023136"/>
    </source>
</evidence>
<evidence type="ECO:0000313" key="9">
    <source>
        <dbReference type="EnsemblMetazoa" id="AALFPA23_006477.P8425"/>
    </source>
</evidence>
<feature type="region of interest" description="Disordered" evidence="7">
    <location>
        <begin position="966"/>
        <end position="1053"/>
    </location>
</feature>
<evidence type="ECO:0000256" key="8">
    <source>
        <dbReference type="SAM" id="Phobius"/>
    </source>
</evidence>
<feature type="transmembrane region" description="Helical" evidence="8">
    <location>
        <begin position="206"/>
        <end position="236"/>
    </location>
</feature>
<name>A0ABM1Y7D6_AEDAL</name>
<keyword evidence="5 8" id="KW-0472">Membrane</keyword>
<feature type="transmembrane region" description="Helical" evidence="8">
    <location>
        <begin position="537"/>
        <end position="562"/>
    </location>
</feature>
<evidence type="ECO:0000256" key="6">
    <source>
        <dbReference type="ARBA" id="ARBA00023180"/>
    </source>
</evidence>
<feature type="region of interest" description="Disordered" evidence="7">
    <location>
        <begin position="1119"/>
        <end position="1151"/>
    </location>
</feature>
<comment type="similarity">
    <text evidence="2">Belongs to the prominin family.</text>
</comment>
<keyword evidence="3 8" id="KW-0812">Transmembrane</keyword>
<keyword evidence="4 8" id="KW-1133">Transmembrane helix</keyword>
<proteinExistence type="inferred from homology"/>
<dbReference type="EnsemblMetazoa" id="AALFPA23_006477.R8425">
    <property type="protein sequence ID" value="AALFPA23_006477.P8425"/>
    <property type="gene ID" value="AALFPA23_006477"/>
</dbReference>
<evidence type="ECO:0000256" key="7">
    <source>
        <dbReference type="SAM" id="MobiDB-lite"/>
    </source>
</evidence>
<evidence type="ECO:0000256" key="3">
    <source>
        <dbReference type="ARBA" id="ARBA00022692"/>
    </source>
</evidence>
<organism evidence="9 10">
    <name type="scientific">Aedes albopictus</name>
    <name type="common">Asian tiger mosquito</name>
    <name type="synonym">Stegomyia albopicta</name>
    <dbReference type="NCBI Taxonomy" id="7160"/>
    <lineage>
        <taxon>Eukaryota</taxon>
        <taxon>Metazoa</taxon>
        <taxon>Ecdysozoa</taxon>
        <taxon>Arthropoda</taxon>
        <taxon>Hexapoda</taxon>
        <taxon>Insecta</taxon>
        <taxon>Pterygota</taxon>
        <taxon>Neoptera</taxon>
        <taxon>Endopterygota</taxon>
        <taxon>Diptera</taxon>
        <taxon>Nematocera</taxon>
        <taxon>Culicoidea</taxon>
        <taxon>Culicidae</taxon>
        <taxon>Culicinae</taxon>
        <taxon>Aedini</taxon>
        <taxon>Aedes</taxon>
        <taxon>Stegomyia</taxon>
    </lineage>
</organism>
<evidence type="ECO:0000256" key="1">
    <source>
        <dbReference type="ARBA" id="ARBA00004141"/>
    </source>
</evidence>
<dbReference type="EnsemblMetazoa" id="AALFPA23_006477.R8423">
    <property type="protein sequence ID" value="AALFPA23_006477.P8423"/>
    <property type="gene ID" value="AALFPA23_006477"/>
</dbReference>
<dbReference type="RefSeq" id="XP_062710523.1">
    <property type="nucleotide sequence ID" value="XM_062854539.1"/>
</dbReference>
<reference evidence="10" key="1">
    <citation type="journal article" date="2015" name="Proc. Natl. Acad. Sci. U.S.A.">
        <title>Genome sequence of the Asian Tiger mosquito, Aedes albopictus, reveals insights into its biology, genetics, and evolution.</title>
        <authorList>
            <person name="Chen X.G."/>
            <person name="Jiang X."/>
            <person name="Gu J."/>
            <person name="Xu M."/>
            <person name="Wu Y."/>
            <person name="Deng Y."/>
            <person name="Zhang C."/>
            <person name="Bonizzoni M."/>
            <person name="Dermauw W."/>
            <person name="Vontas J."/>
            <person name="Armbruster P."/>
            <person name="Huang X."/>
            <person name="Yang Y."/>
            <person name="Zhang H."/>
            <person name="He W."/>
            <person name="Peng H."/>
            <person name="Liu Y."/>
            <person name="Wu K."/>
            <person name="Chen J."/>
            <person name="Lirakis M."/>
            <person name="Topalis P."/>
            <person name="Van Leeuwen T."/>
            <person name="Hall A.B."/>
            <person name="Jiang X."/>
            <person name="Thorpe C."/>
            <person name="Mueller R.L."/>
            <person name="Sun C."/>
            <person name="Waterhouse R.M."/>
            <person name="Yan G."/>
            <person name="Tu Z.J."/>
            <person name="Fang X."/>
            <person name="James A.A."/>
        </authorList>
    </citation>
    <scope>NUCLEOTIDE SEQUENCE [LARGE SCALE GENOMIC DNA]</scope>
    <source>
        <strain evidence="10">Foshan</strain>
    </source>
</reference>
<feature type="region of interest" description="Disordered" evidence="7">
    <location>
        <begin position="1"/>
        <end position="93"/>
    </location>
</feature>
<feature type="compositionally biased region" description="Basic and acidic residues" evidence="7">
    <location>
        <begin position="982"/>
        <end position="993"/>
    </location>
</feature>
<dbReference type="Proteomes" id="UP000069940">
    <property type="component" value="Unassembled WGS sequence"/>
</dbReference>
<feature type="compositionally biased region" description="Low complexity" evidence="7">
    <location>
        <begin position="81"/>
        <end position="90"/>
    </location>
</feature>
<accession>A0ABM1Y7D6</accession>
<reference evidence="9" key="2">
    <citation type="submission" date="2025-05" db="UniProtKB">
        <authorList>
            <consortium name="EnsemblMetazoa"/>
        </authorList>
    </citation>
    <scope>IDENTIFICATION</scope>
    <source>
        <strain evidence="9">Foshan</strain>
    </source>
</reference>
<evidence type="ECO:0000313" key="10">
    <source>
        <dbReference type="Proteomes" id="UP000069940"/>
    </source>
</evidence>
<dbReference type="PANTHER" id="PTHR22730:SF1">
    <property type="entry name" value="PROMININ-LIKE PROTEIN"/>
    <property type="match status" value="1"/>
</dbReference>
<keyword evidence="6" id="KW-0325">Glycoprotein</keyword>
<dbReference type="PANTHER" id="PTHR22730">
    <property type="entry name" value="PROMININ PROM PROTEIN"/>
    <property type="match status" value="1"/>
</dbReference>
<sequence>MCHSSGSLPASLHPHMPLGPEINQSFPPNHAAGLPSSAMGVPRSSRTNTKVKLSPSCHPRTTDSHSQIAITTSSHRRHSSSTDMISSSTRQSRRSAGRPLWTLAAVSLLIAVFSSSQSTSVQAAESFILKIRTTEFSNISETPTFLSSTAYNARGMGPLYNLTNLVTKLFVDTNPVPEGYLIVQEGTIELGPNVQENNWGPLLREYWAVLLVTVICVLLIALMPIIGLCLCCCRCFGGCGGRTQPFDKKHDTCRRVLLGLLLICTTSSLVFGVVIAYATNSYMQQGVENITTSARYGVDDTREFLQTTSRQISQLLDTNYQELSSQLKKTLNEASDVIIQRLEEESKAEKLNTLNEFVEQLPAIKLNLDRMTLLTRELRVNASQLNDGLRGVKRELLSSLTKCGTQECINVMEDYKIGRLDTNGIDYNSIQDRYFPRLPDLSEITNNVQELVSDNIAETVQNGVRELESLKQNLKETVRNRIPQVTAAADSTGRAIKSASDELTSKLNNVNDLIGNNTLRHLNTADGYIAQYSIYRYYAGLAVSSILLLILLCLICGLLCGICGKRPDGYGDDCCNKGAGGRFLMFGVFIIFLTFSVMLTITLVSFLAGSLVRRSVCDSLKQPYESQMIDYIDTYFNLNKHYERIGTQSARSKWKQQATNRKLDPIRIADVIESCRGNNSIYQVLKLSNFYDIQEIRQFPEEYGITRELERLKDEIKVPTVEILDEQAKKNIGILRDSRLNDFVAYKFVENLTSNITQNNLNDIANELRKVANKVPPGKDMNEIKVNLKNQALHLSSYQSNLVEPMLRYTSELVNLSTTLDHSLKFGRESFALAIDEFLTEIQAAEEYINVQGQQFVVAVTTELTDGFLEQIHGYLNLVIESTSRHIGRCGPLSNVYESMQVATCNRIVDPFNGFWAGVGWCLAIFLPTIVLCVKLSTLYSKSDPYPGPLVESEYLYDAYSERDNIPLASGPKNKRRKKNDRRRESRDRRDVYYEDGSPSGGHSREPRYNDMAPNLVPQIPSILTNSSSNERDLPGDIPESPFKVTTSPPPSPNRLLSRLFQRSMFEDFQRVGSRPSGGGDDTGCGWEVNVSRSNSSVGSIRSMGILASRTPSPLDYRTVSFRRPRSLMDDIDKSKRERSSSRTDSGFERY</sequence>
<protein>
    <submittedName>
        <fullName evidence="9">Uncharacterized protein</fullName>
    </submittedName>
</protein>
<evidence type="ECO:0000256" key="2">
    <source>
        <dbReference type="ARBA" id="ARBA00006058"/>
    </source>
</evidence>
<keyword evidence="10" id="KW-1185">Reference proteome</keyword>
<dbReference type="RefSeq" id="XP_062710524.1">
    <property type="nucleotide sequence ID" value="XM_062854540.1"/>
</dbReference>
<comment type="subcellular location">
    <subcellularLocation>
        <location evidence="1">Membrane</location>
        <topology evidence="1">Multi-pass membrane protein</topology>
    </subcellularLocation>
</comment>